<comment type="catalytic activity">
    <reaction evidence="1">
        <text>ATP + protein L-histidine = ADP + protein N-phospho-L-histidine.</text>
        <dbReference type="EC" id="2.7.13.3"/>
    </reaction>
</comment>
<keyword evidence="6 11" id="KW-0418">Kinase</keyword>
<dbReference type="GO" id="GO:0046983">
    <property type="term" value="F:protein dimerization activity"/>
    <property type="evidence" value="ECO:0007669"/>
    <property type="project" value="InterPro"/>
</dbReference>
<evidence type="ECO:0000256" key="3">
    <source>
        <dbReference type="ARBA" id="ARBA00022553"/>
    </source>
</evidence>
<comment type="caution">
    <text evidence="11">The sequence shown here is derived from an EMBL/GenBank/DDBJ whole genome shotgun (WGS) entry which is preliminary data.</text>
</comment>
<dbReference type="InterPro" id="IPR050482">
    <property type="entry name" value="Sensor_HK_TwoCompSys"/>
</dbReference>
<evidence type="ECO:0000313" key="12">
    <source>
        <dbReference type="Proteomes" id="UP000555564"/>
    </source>
</evidence>
<name>A0A7X0IGT9_9ACTN</name>
<dbReference type="PANTHER" id="PTHR24421:SF10">
    <property type="entry name" value="NITRATE_NITRITE SENSOR PROTEIN NARQ"/>
    <property type="match status" value="1"/>
</dbReference>
<dbReference type="SUPFAM" id="SSF55874">
    <property type="entry name" value="ATPase domain of HSP90 chaperone/DNA topoisomerase II/histidine kinase"/>
    <property type="match status" value="1"/>
</dbReference>
<reference evidence="11 12" key="1">
    <citation type="submission" date="2020-08" db="EMBL/GenBank/DDBJ databases">
        <title>Sequencing the genomes of 1000 actinobacteria strains.</title>
        <authorList>
            <person name="Klenk H.-P."/>
        </authorList>
    </citation>
    <scope>NUCLEOTIDE SEQUENCE [LARGE SCALE GENOMIC DNA]</scope>
    <source>
        <strain evidence="11 12">DSM 44936</strain>
    </source>
</reference>
<keyword evidence="12" id="KW-1185">Reference proteome</keyword>
<evidence type="ECO:0000256" key="9">
    <source>
        <dbReference type="SAM" id="Phobius"/>
    </source>
</evidence>
<dbReference type="Gene3D" id="3.30.565.10">
    <property type="entry name" value="Histidine kinase-like ATPase, C-terminal domain"/>
    <property type="match status" value="1"/>
</dbReference>
<dbReference type="AlphaFoldDB" id="A0A7X0IGT9"/>
<dbReference type="GO" id="GO:0000155">
    <property type="term" value="F:phosphorelay sensor kinase activity"/>
    <property type="evidence" value="ECO:0007669"/>
    <property type="project" value="InterPro"/>
</dbReference>
<keyword evidence="9" id="KW-0812">Transmembrane</keyword>
<protein>
    <recommendedName>
        <fullName evidence="2">histidine kinase</fullName>
        <ecNumber evidence="2">2.7.13.3</ecNumber>
    </recommendedName>
</protein>
<accession>A0A7X0IGT9</accession>
<feature type="transmembrane region" description="Helical" evidence="9">
    <location>
        <begin position="45"/>
        <end position="64"/>
    </location>
</feature>
<dbReference type="EMBL" id="JACHIU010000001">
    <property type="protein sequence ID" value="MBB6473427.1"/>
    <property type="molecule type" value="Genomic_DNA"/>
</dbReference>
<dbReference type="Pfam" id="PF07730">
    <property type="entry name" value="HisKA_3"/>
    <property type="match status" value="1"/>
</dbReference>
<keyword evidence="7" id="KW-0067">ATP-binding</keyword>
<evidence type="ECO:0000256" key="6">
    <source>
        <dbReference type="ARBA" id="ARBA00022777"/>
    </source>
</evidence>
<dbReference type="Proteomes" id="UP000555564">
    <property type="component" value="Unassembled WGS sequence"/>
</dbReference>
<keyword evidence="9" id="KW-1133">Transmembrane helix</keyword>
<dbReference type="InterPro" id="IPR036890">
    <property type="entry name" value="HATPase_C_sf"/>
</dbReference>
<evidence type="ECO:0000256" key="8">
    <source>
        <dbReference type="ARBA" id="ARBA00023012"/>
    </source>
</evidence>
<dbReference type="Gene3D" id="1.20.5.1930">
    <property type="match status" value="1"/>
</dbReference>
<evidence type="ECO:0000313" key="11">
    <source>
        <dbReference type="EMBL" id="MBB6473427.1"/>
    </source>
</evidence>
<keyword evidence="9" id="KW-0472">Membrane</keyword>
<organism evidence="11 12">
    <name type="scientific">Sphaerisporangium rubeum</name>
    <dbReference type="NCBI Taxonomy" id="321317"/>
    <lineage>
        <taxon>Bacteria</taxon>
        <taxon>Bacillati</taxon>
        <taxon>Actinomycetota</taxon>
        <taxon>Actinomycetes</taxon>
        <taxon>Streptosporangiales</taxon>
        <taxon>Streptosporangiaceae</taxon>
        <taxon>Sphaerisporangium</taxon>
    </lineage>
</organism>
<gene>
    <name evidence="11" type="ORF">BJ992_002858</name>
</gene>
<dbReference type="Pfam" id="PF02518">
    <property type="entry name" value="HATPase_c"/>
    <property type="match status" value="1"/>
</dbReference>
<dbReference type="EC" id="2.7.13.3" evidence="2"/>
<evidence type="ECO:0000259" key="10">
    <source>
        <dbReference type="SMART" id="SM00387"/>
    </source>
</evidence>
<feature type="transmembrane region" description="Helical" evidence="9">
    <location>
        <begin position="95"/>
        <end position="111"/>
    </location>
</feature>
<evidence type="ECO:0000256" key="1">
    <source>
        <dbReference type="ARBA" id="ARBA00000085"/>
    </source>
</evidence>
<evidence type="ECO:0000256" key="2">
    <source>
        <dbReference type="ARBA" id="ARBA00012438"/>
    </source>
</evidence>
<dbReference type="InterPro" id="IPR003594">
    <property type="entry name" value="HATPase_dom"/>
</dbReference>
<dbReference type="SMART" id="SM00387">
    <property type="entry name" value="HATPase_c"/>
    <property type="match status" value="1"/>
</dbReference>
<feature type="transmembrane region" description="Helical" evidence="9">
    <location>
        <begin position="118"/>
        <end position="135"/>
    </location>
</feature>
<dbReference type="GO" id="GO:0016020">
    <property type="term" value="C:membrane"/>
    <property type="evidence" value="ECO:0007669"/>
    <property type="project" value="InterPro"/>
</dbReference>
<evidence type="ECO:0000256" key="7">
    <source>
        <dbReference type="ARBA" id="ARBA00022840"/>
    </source>
</evidence>
<keyword evidence="4" id="KW-0808">Transferase</keyword>
<keyword evidence="5" id="KW-0547">Nucleotide-binding</keyword>
<proteinExistence type="predicted"/>
<dbReference type="CDD" id="cd16917">
    <property type="entry name" value="HATPase_UhpB-NarQ-NarX-like"/>
    <property type="match status" value="1"/>
</dbReference>
<keyword evidence="3" id="KW-0597">Phosphoprotein</keyword>
<dbReference type="PANTHER" id="PTHR24421">
    <property type="entry name" value="NITRATE/NITRITE SENSOR PROTEIN NARX-RELATED"/>
    <property type="match status" value="1"/>
</dbReference>
<keyword evidence="8" id="KW-0902">Two-component regulatory system</keyword>
<feature type="domain" description="Histidine kinase/HSP90-like ATPase" evidence="10">
    <location>
        <begin position="287"/>
        <end position="380"/>
    </location>
</feature>
<dbReference type="GO" id="GO:0005524">
    <property type="term" value="F:ATP binding"/>
    <property type="evidence" value="ECO:0007669"/>
    <property type="project" value="UniProtKB-KW"/>
</dbReference>
<evidence type="ECO:0000256" key="4">
    <source>
        <dbReference type="ARBA" id="ARBA00022679"/>
    </source>
</evidence>
<evidence type="ECO:0000256" key="5">
    <source>
        <dbReference type="ARBA" id="ARBA00022741"/>
    </source>
</evidence>
<sequence length="383" mass="40789">MWDAVTSLWAEPAGRNPPARGRGDRVYAALVVAGVVLETVLRRDLAWRPVAVVFGCGLAVAVLFRRTHPLPSVAFAFGTFAALDVAAFVAGTEPMVLYSGWVVLVLAYSLFRWRAGRDAAVGLVIMAVAVGVSAGTDFGGVAETITGAAVLLCAAALGVSVRHRGTAREQLVEQAKLHEREELARELHDTVAHHVSAIAIQAQAGLFLARSSSLSGATEALETIDREAARTLAEMRTMVGALRDRRKQPAVVPQRRIADIERLAANSTDSLRIDVELRGELTDLPPALEAAIYRVTQESVTNAQRHAQQATRVEVKVTGSATTVRLTVSDDGARTTRTPNQAGYGLVGMTERVRLFGGTLTAGPNPDGGWHVRAVLPRQGSAT</sequence>
<dbReference type="InterPro" id="IPR011712">
    <property type="entry name" value="Sig_transdc_His_kin_sub3_dim/P"/>
</dbReference>
<feature type="transmembrane region" description="Helical" evidence="9">
    <location>
        <begin position="71"/>
        <end position="89"/>
    </location>
</feature>